<dbReference type="SUPFAM" id="SSF56784">
    <property type="entry name" value="HAD-like"/>
    <property type="match status" value="1"/>
</dbReference>
<evidence type="ECO:0000256" key="7">
    <source>
        <dbReference type="ARBA" id="ARBA00022967"/>
    </source>
</evidence>
<dbReference type="EMBL" id="JADKPN010000009">
    <property type="protein sequence ID" value="MBF4764532.1"/>
    <property type="molecule type" value="Genomic_DNA"/>
</dbReference>
<keyword evidence="14" id="KW-1185">Reference proteome</keyword>
<dbReference type="InterPro" id="IPR008250">
    <property type="entry name" value="ATPase_P-typ_transduc_dom_A_sf"/>
</dbReference>
<dbReference type="PANTHER" id="PTHR43294">
    <property type="entry name" value="SODIUM/POTASSIUM-TRANSPORTING ATPASE SUBUNIT ALPHA"/>
    <property type="match status" value="1"/>
</dbReference>
<dbReference type="InterPro" id="IPR006068">
    <property type="entry name" value="ATPase_P-typ_cation-transptr_C"/>
</dbReference>
<comment type="subcellular location">
    <subcellularLocation>
        <location evidence="1">Cell membrane</location>
        <topology evidence="1">Multi-pass membrane protein</topology>
    </subcellularLocation>
</comment>
<dbReference type="InterPro" id="IPR059000">
    <property type="entry name" value="ATPase_P-type_domA"/>
</dbReference>
<evidence type="ECO:0000256" key="2">
    <source>
        <dbReference type="ARBA" id="ARBA00005675"/>
    </source>
</evidence>
<evidence type="ECO:0000256" key="9">
    <source>
        <dbReference type="ARBA" id="ARBA00023136"/>
    </source>
</evidence>
<comment type="caution">
    <text evidence="13">The sequence shown here is derived from an EMBL/GenBank/DDBJ whole genome shotgun (WGS) entry which is preliminary data.</text>
</comment>
<organism evidence="13 14">
    <name type="scientific">Nocardioides islandensis</name>
    <dbReference type="NCBI Taxonomy" id="433663"/>
    <lineage>
        <taxon>Bacteria</taxon>
        <taxon>Bacillati</taxon>
        <taxon>Actinomycetota</taxon>
        <taxon>Actinomycetes</taxon>
        <taxon>Propionibacteriales</taxon>
        <taxon>Nocardioidaceae</taxon>
        <taxon>Nocardioides</taxon>
    </lineage>
</organism>
<dbReference type="Gene3D" id="2.70.150.10">
    <property type="entry name" value="Calcium-transporting ATPase, cytoplasmic transduction domain A"/>
    <property type="match status" value="1"/>
</dbReference>
<evidence type="ECO:0000256" key="3">
    <source>
        <dbReference type="ARBA" id="ARBA00022475"/>
    </source>
</evidence>
<dbReference type="SFLD" id="SFLDS00003">
    <property type="entry name" value="Haloacid_Dehalogenase"/>
    <property type="match status" value="1"/>
</dbReference>
<evidence type="ECO:0000256" key="11">
    <source>
        <dbReference type="SAM" id="Phobius"/>
    </source>
</evidence>
<evidence type="ECO:0000256" key="4">
    <source>
        <dbReference type="ARBA" id="ARBA00022692"/>
    </source>
</evidence>
<evidence type="ECO:0000256" key="8">
    <source>
        <dbReference type="ARBA" id="ARBA00022989"/>
    </source>
</evidence>
<keyword evidence="4 11" id="KW-0812">Transmembrane</keyword>
<dbReference type="InterPro" id="IPR044492">
    <property type="entry name" value="P_typ_ATPase_HD_dom"/>
</dbReference>
<dbReference type="InterPro" id="IPR036412">
    <property type="entry name" value="HAD-like_sf"/>
</dbReference>
<name>A0A930YF48_9ACTN</name>
<protein>
    <submittedName>
        <fullName evidence="13">Cation-transporting P-type ATPase</fullName>
    </submittedName>
</protein>
<reference evidence="13" key="1">
    <citation type="submission" date="2020-11" db="EMBL/GenBank/DDBJ databases">
        <title>Nocardioides sp. nov., isolated from Soil of Cynanchum wilfordii Hemsley rhizosphere.</title>
        <authorList>
            <person name="Lee J.-S."/>
            <person name="Suh M.K."/>
            <person name="Kim J.-S."/>
        </authorList>
    </citation>
    <scope>NUCLEOTIDE SEQUENCE</scope>
    <source>
        <strain evidence="13">KCTC 19275</strain>
    </source>
</reference>
<feature type="transmembrane region" description="Helical" evidence="11">
    <location>
        <begin position="798"/>
        <end position="820"/>
    </location>
</feature>
<dbReference type="PRINTS" id="PR00119">
    <property type="entry name" value="CATATPASE"/>
</dbReference>
<feature type="transmembrane region" description="Helical" evidence="11">
    <location>
        <begin position="56"/>
        <end position="75"/>
    </location>
</feature>
<feature type="transmembrane region" description="Helical" evidence="11">
    <location>
        <begin position="81"/>
        <end position="99"/>
    </location>
</feature>
<evidence type="ECO:0000256" key="6">
    <source>
        <dbReference type="ARBA" id="ARBA00022840"/>
    </source>
</evidence>
<dbReference type="Gene3D" id="3.40.50.1000">
    <property type="entry name" value="HAD superfamily/HAD-like"/>
    <property type="match status" value="1"/>
</dbReference>
<dbReference type="InterPro" id="IPR018303">
    <property type="entry name" value="ATPase_P-typ_P_site"/>
</dbReference>
<dbReference type="AlphaFoldDB" id="A0A930YF48"/>
<dbReference type="SMART" id="SM00831">
    <property type="entry name" value="Cation_ATPase_N"/>
    <property type="match status" value="1"/>
</dbReference>
<dbReference type="Pfam" id="PF00690">
    <property type="entry name" value="Cation_ATPase_N"/>
    <property type="match status" value="1"/>
</dbReference>
<keyword evidence="5" id="KW-0547">Nucleotide-binding</keyword>
<dbReference type="PANTHER" id="PTHR43294:SF21">
    <property type="entry name" value="CATION TRANSPORTING ATPASE"/>
    <property type="match status" value="1"/>
</dbReference>
<feature type="transmembrane region" description="Helical" evidence="11">
    <location>
        <begin position="231"/>
        <end position="252"/>
    </location>
</feature>
<dbReference type="SUPFAM" id="SSF81653">
    <property type="entry name" value="Calcium ATPase, transduction domain A"/>
    <property type="match status" value="1"/>
</dbReference>
<keyword evidence="9 11" id="KW-0472">Membrane</keyword>
<dbReference type="InterPro" id="IPR023298">
    <property type="entry name" value="ATPase_P-typ_TM_dom_sf"/>
</dbReference>
<dbReference type="PROSITE" id="PS00154">
    <property type="entry name" value="ATPASE_E1_E2"/>
    <property type="match status" value="1"/>
</dbReference>
<dbReference type="InterPro" id="IPR023214">
    <property type="entry name" value="HAD_sf"/>
</dbReference>
<dbReference type="Pfam" id="PF00122">
    <property type="entry name" value="E1-E2_ATPase"/>
    <property type="match status" value="1"/>
</dbReference>
<dbReference type="SUPFAM" id="SSF81665">
    <property type="entry name" value="Calcium ATPase, transmembrane domain M"/>
    <property type="match status" value="1"/>
</dbReference>
<evidence type="ECO:0000259" key="12">
    <source>
        <dbReference type="SMART" id="SM00831"/>
    </source>
</evidence>
<dbReference type="Gene3D" id="1.20.1110.10">
    <property type="entry name" value="Calcium-transporting ATPase, transmembrane domain"/>
    <property type="match status" value="1"/>
</dbReference>
<accession>A0A930YF48</accession>
<dbReference type="Pfam" id="PF00702">
    <property type="entry name" value="Hydrolase"/>
    <property type="match status" value="1"/>
</dbReference>
<dbReference type="InterPro" id="IPR001757">
    <property type="entry name" value="P_typ_ATPase"/>
</dbReference>
<dbReference type="Gene3D" id="3.40.1110.10">
    <property type="entry name" value="Calcium-transporting ATPase, cytoplasmic domain N"/>
    <property type="match status" value="1"/>
</dbReference>
<dbReference type="GO" id="GO:0005524">
    <property type="term" value="F:ATP binding"/>
    <property type="evidence" value="ECO:0007669"/>
    <property type="project" value="UniProtKB-KW"/>
</dbReference>
<comment type="similarity">
    <text evidence="2">Belongs to the cation transport ATPase (P-type) (TC 3.A.3) family. Type IIA subfamily.</text>
</comment>
<keyword evidence="3" id="KW-1003">Cell membrane</keyword>
<proteinExistence type="inferred from homology"/>
<dbReference type="SFLD" id="SFLDF00027">
    <property type="entry name" value="p-type_atpase"/>
    <property type="match status" value="1"/>
</dbReference>
<dbReference type="NCBIfam" id="TIGR01494">
    <property type="entry name" value="ATPase_P-type"/>
    <property type="match status" value="2"/>
</dbReference>
<dbReference type="RefSeq" id="WP_194707715.1">
    <property type="nucleotide sequence ID" value="NZ_JADKPN010000009.1"/>
</dbReference>
<feature type="domain" description="Cation-transporting P-type ATPase N-terminal" evidence="12">
    <location>
        <begin position="6"/>
        <end position="76"/>
    </location>
</feature>
<keyword evidence="6" id="KW-0067">ATP-binding</keyword>
<dbReference type="Pfam" id="PF00689">
    <property type="entry name" value="Cation_ATPase_C"/>
    <property type="match status" value="1"/>
</dbReference>
<evidence type="ECO:0000313" key="14">
    <source>
        <dbReference type="Proteomes" id="UP000640489"/>
    </source>
</evidence>
<dbReference type="SFLD" id="SFLDG00002">
    <property type="entry name" value="C1.7:_P-type_atpase_like"/>
    <property type="match status" value="1"/>
</dbReference>
<feature type="transmembrane region" description="Helical" evidence="11">
    <location>
        <begin position="720"/>
        <end position="745"/>
    </location>
</feature>
<evidence type="ECO:0000256" key="10">
    <source>
        <dbReference type="ARBA" id="ARBA00049360"/>
    </source>
</evidence>
<sequence>MTTTSASTAAPVAGGTTAGASGLTTTAVLLRLERDGANALPQPARESAWTMFARQLTHLLALLLWVGAGLALLAGMPELSAAIVVIVVLNALFAFAQDYRADRSTQKLRALLPATARVVRNGGESDVPVEDLVVDDVVLLSAGARIAADMQLLEARRFGVDESMVTGESGAVTRGPGQPVLAGTFVMSGEARAVVTATGSRTTIASIATMTAQAERHASPLTLQLNRVVRVVAVLAALTGVVLGFAAVLLGLPPAEAFLFGVGVSVALVPEGLLPTVTLSLAHGAQLMARQHALVRRLDAVETLGATTFICTDKTGTLTQNRMSVVEVVTPAGTVSVHGRGYDPVGTIGGDAGALDQARRAADAALACVSGRAVQRQDGWTVDGDPMDAAVHCLSLRLGLPPTIQRPERIPYSAERLMSSALVGDRVSVLGAPEAVLDRCAPTTPAVHERLLALTDAGRRVLAVATRTWSGPAGEEMEHDLEFLGLLALQDPPRPDVSDALRLCRKAGIRVAMLTGDHPRTARAIAEEVGLLGPLGAVLDGGSLPDDDDALAQLLDNDHGAVVARVTPAGKLRIARALRARGHVVAMTGDGVNDAPALRESDVGVAMGASGSDVARESSDLVLLDDHFATIVRAIEQGRATFQNVKRFLTYHLTDNVAELAPFALWALTGGSFPLAIGVLQVLALDIGTDMLPALALGREPPRGGIMVGLRRRVLVDRHLLTRSFGVLGATEAAMSLSAFALVLVHGGWRWGATPDAGLLAVASGTAFAAIAFGQMANAFACRSTSRPVWRIPLRENLWVLAAVAAELVLLLTFVGVPWLADLLGGAWPSTLGWLAALASPAAVIGVDTWFKRRGTH</sequence>
<dbReference type="SUPFAM" id="SSF81660">
    <property type="entry name" value="Metal cation-transporting ATPase, ATP-binding domain N"/>
    <property type="match status" value="1"/>
</dbReference>
<dbReference type="Proteomes" id="UP000640489">
    <property type="component" value="Unassembled WGS sequence"/>
</dbReference>
<dbReference type="GO" id="GO:0016887">
    <property type="term" value="F:ATP hydrolysis activity"/>
    <property type="evidence" value="ECO:0007669"/>
    <property type="project" value="InterPro"/>
</dbReference>
<keyword evidence="8 11" id="KW-1133">Transmembrane helix</keyword>
<evidence type="ECO:0000256" key="5">
    <source>
        <dbReference type="ARBA" id="ARBA00022741"/>
    </source>
</evidence>
<evidence type="ECO:0000313" key="13">
    <source>
        <dbReference type="EMBL" id="MBF4764532.1"/>
    </source>
</evidence>
<dbReference type="GO" id="GO:0005886">
    <property type="term" value="C:plasma membrane"/>
    <property type="evidence" value="ECO:0007669"/>
    <property type="project" value="UniProtKB-SubCell"/>
</dbReference>
<dbReference type="PRINTS" id="PR00120">
    <property type="entry name" value="HATPASE"/>
</dbReference>
<dbReference type="InterPro" id="IPR004014">
    <property type="entry name" value="ATPase_P-typ_cation-transptr_N"/>
</dbReference>
<feature type="transmembrane region" description="Helical" evidence="11">
    <location>
        <begin position="757"/>
        <end position="777"/>
    </location>
</feature>
<dbReference type="InterPro" id="IPR050510">
    <property type="entry name" value="Cation_transp_ATPase_P-type"/>
</dbReference>
<gene>
    <name evidence="13" type="ORF">ISU07_15470</name>
</gene>
<keyword evidence="7" id="KW-1278">Translocase</keyword>
<comment type="catalytic activity">
    <reaction evidence="10">
        <text>ATP + H2O = ADP + phosphate + H(+)</text>
        <dbReference type="Rhea" id="RHEA:13065"/>
        <dbReference type="ChEBI" id="CHEBI:15377"/>
        <dbReference type="ChEBI" id="CHEBI:15378"/>
        <dbReference type="ChEBI" id="CHEBI:30616"/>
        <dbReference type="ChEBI" id="CHEBI:43474"/>
        <dbReference type="ChEBI" id="CHEBI:456216"/>
    </reaction>
</comment>
<dbReference type="InterPro" id="IPR023299">
    <property type="entry name" value="ATPase_P-typ_cyto_dom_N"/>
</dbReference>
<evidence type="ECO:0000256" key="1">
    <source>
        <dbReference type="ARBA" id="ARBA00004651"/>
    </source>
</evidence>
<feature type="transmembrane region" description="Helical" evidence="11">
    <location>
        <begin position="832"/>
        <end position="851"/>
    </location>
</feature>